<comment type="caution">
    <text evidence="2">The sequence shown here is derived from an EMBL/GenBank/DDBJ whole genome shotgun (WGS) entry which is preliminary data.</text>
</comment>
<dbReference type="InterPro" id="IPR036047">
    <property type="entry name" value="F-box-like_dom_sf"/>
</dbReference>
<gene>
    <name evidence="2" type="ORF">C8F04DRAFT_1300316</name>
</gene>
<reference evidence="2" key="1">
    <citation type="submission" date="2023-03" db="EMBL/GenBank/DDBJ databases">
        <title>Massive genome expansion in bonnet fungi (Mycena s.s.) driven by repeated elements and novel gene families across ecological guilds.</title>
        <authorList>
            <consortium name="Lawrence Berkeley National Laboratory"/>
            <person name="Harder C.B."/>
            <person name="Miyauchi S."/>
            <person name="Viragh M."/>
            <person name="Kuo A."/>
            <person name="Thoen E."/>
            <person name="Andreopoulos B."/>
            <person name="Lu D."/>
            <person name="Skrede I."/>
            <person name="Drula E."/>
            <person name="Henrissat B."/>
            <person name="Morin E."/>
            <person name="Kohler A."/>
            <person name="Barry K."/>
            <person name="LaButti K."/>
            <person name="Morin E."/>
            <person name="Salamov A."/>
            <person name="Lipzen A."/>
            <person name="Mereny Z."/>
            <person name="Hegedus B."/>
            <person name="Baldrian P."/>
            <person name="Stursova M."/>
            <person name="Weitz H."/>
            <person name="Taylor A."/>
            <person name="Grigoriev I.V."/>
            <person name="Nagy L.G."/>
            <person name="Martin F."/>
            <person name="Kauserud H."/>
        </authorList>
    </citation>
    <scope>NUCLEOTIDE SEQUENCE</scope>
    <source>
        <strain evidence="2">CBHHK200</strain>
    </source>
</reference>
<feature type="domain" description="F-box" evidence="1">
    <location>
        <begin position="103"/>
        <end position="155"/>
    </location>
</feature>
<protein>
    <recommendedName>
        <fullName evidence="1">F-box domain-containing protein</fullName>
    </recommendedName>
</protein>
<sequence>MSLYVDGVLASSVGFSLVPRSSISHAFLSRIPARYSSQFGVTTVAGPFVSLSTTLHCELLDTDSTDFVLGLRSPEMFEVVMTYVRATQPESSSVDEFCSGCPGDQLLRIPMDVIEEILQYLPLAARRNLGETSRKFVAFAARELQAGIARLLKRFGMYHAEIRFMQTATEAVLSGDTVPYLLDYNRVVNSLDFYVPESVFRLKALLRVFFIANPSDP</sequence>
<dbReference type="Pfam" id="PF00646">
    <property type="entry name" value="F-box"/>
    <property type="match status" value="1"/>
</dbReference>
<evidence type="ECO:0000259" key="1">
    <source>
        <dbReference type="PROSITE" id="PS50181"/>
    </source>
</evidence>
<evidence type="ECO:0000313" key="3">
    <source>
        <dbReference type="Proteomes" id="UP001218188"/>
    </source>
</evidence>
<dbReference type="SUPFAM" id="SSF81383">
    <property type="entry name" value="F-box domain"/>
    <property type="match status" value="1"/>
</dbReference>
<dbReference type="InterPro" id="IPR001810">
    <property type="entry name" value="F-box_dom"/>
</dbReference>
<keyword evidence="3" id="KW-1185">Reference proteome</keyword>
<proteinExistence type="predicted"/>
<organism evidence="2 3">
    <name type="scientific">Mycena alexandri</name>
    <dbReference type="NCBI Taxonomy" id="1745969"/>
    <lineage>
        <taxon>Eukaryota</taxon>
        <taxon>Fungi</taxon>
        <taxon>Dikarya</taxon>
        <taxon>Basidiomycota</taxon>
        <taxon>Agaricomycotina</taxon>
        <taxon>Agaricomycetes</taxon>
        <taxon>Agaricomycetidae</taxon>
        <taxon>Agaricales</taxon>
        <taxon>Marasmiineae</taxon>
        <taxon>Mycenaceae</taxon>
        <taxon>Mycena</taxon>
    </lineage>
</organism>
<dbReference type="Proteomes" id="UP001218188">
    <property type="component" value="Unassembled WGS sequence"/>
</dbReference>
<dbReference type="PROSITE" id="PS50181">
    <property type="entry name" value="FBOX"/>
    <property type="match status" value="1"/>
</dbReference>
<evidence type="ECO:0000313" key="2">
    <source>
        <dbReference type="EMBL" id="KAJ7025304.1"/>
    </source>
</evidence>
<dbReference type="EMBL" id="JARJCM010000155">
    <property type="protein sequence ID" value="KAJ7025304.1"/>
    <property type="molecule type" value="Genomic_DNA"/>
</dbReference>
<dbReference type="AlphaFoldDB" id="A0AAD6SD09"/>
<name>A0AAD6SD09_9AGAR</name>
<accession>A0AAD6SD09</accession>